<evidence type="ECO:0000256" key="5">
    <source>
        <dbReference type="ARBA" id="ARBA00022737"/>
    </source>
</evidence>
<sequence>MTHQQDLLLGDRGAVRVTTRPSTISTKSLSSPPSTPPPSTISERPVSEEKISTKLRVTSSLLAGAMAGALAKTVIAPLDRTKINFQISNRPYSTLKAIRFVAQSYREKGALSLWRGNSATMARIIPYAAIQFSAHEQFKYLLDVDQRPEQKSSPFMRFLSGSLAGVVSQSLTYPLDMARARMAVTHKDTYGSLRQVFVKIWREEGPRTLYHGYTPTILGIIPYAGTSFCTYGTLKKTYMEYKGTPEKEPNPFERLIFGAVAGLLGQSSSYPLDIVRRRMQTSVITGENYNTVLGTLVKIYRTEGLKNGLFKGLSMNWLKGPVAVGISFSTFDTVQKFLQRALS</sequence>
<evidence type="ECO:0008006" key="14">
    <source>
        <dbReference type="Google" id="ProtNLM"/>
    </source>
</evidence>
<keyword evidence="13" id="KW-1185">Reference proteome</keyword>
<dbReference type="Pfam" id="PF00153">
    <property type="entry name" value="Mito_carr"/>
    <property type="match status" value="3"/>
</dbReference>
<proteinExistence type="inferred from homology"/>
<keyword evidence="8 9" id="KW-0472">Membrane</keyword>
<dbReference type="EMBL" id="KZ308407">
    <property type="protein sequence ID" value="KAG8229021.1"/>
    <property type="molecule type" value="Genomic_DNA"/>
</dbReference>
<dbReference type="InterPro" id="IPR023395">
    <property type="entry name" value="MCP_dom_sf"/>
</dbReference>
<evidence type="ECO:0000256" key="11">
    <source>
        <dbReference type="SAM" id="MobiDB-lite"/>
    </source>
</evidence>
<dbReference type="Proteomes" id="UP000792457">
    <property type="component" value="Unassembled WGS sequence"/>
</dbReference>
<feature type="region of interest" description="Disordered" evidence="11">
    <location>
        <begin position="19"/>
        <end position="49"/>
    </location>
</feature>
<keyword evidence="4 9" id="KW-0812">Transmembrane</keyword>
<keyword evidence="7" id="KW-0496">Mitochondrion</keyword>
<evidence type="ECO:0000256" key="8">
    <source>
        <dbReference type="ARBA" id="ARBA00023136"/>
    </source>
</evidence>
<reference evidence="12" key="1">
    <citation type="submission" date="2013-04" db="EMBL/GenBank/DDBJ databases">
        <authorList>
            <person name="Qu J."/>
            <person name="Murali S.C."/>
            <person name="Bandaranaike D."/>
            <person name="Bellair M."/>
            <person name="Blankenburg K."/>
            <person name="Chao H."/>
            <person name="Dinh H."/>
            <person name="Doddapaneni H."/>
            <person name="Downs B."/>
            <person name="Dugan-Rocha S."/>
            <person name="Elkadiri S."/>
            <person name="Gnanaolivu R.D."/>
            <person name="Hernandez B."/>
            <person name="Javaid M."/>
            <person name="Jayaseelan J.C."/>
            <person name="Lee S."/>
            <person name="Li M."/>
            <person name="Ming W."/>
            <person name="Munidasa M."/>
            <person name="Muniz J."/>
            <person name="Nguyen L."/>
            <person name="Ongeri F."/>
            <person name="Osuji N."/>
            <person name="Pu L.-L."/>
            <person name="Puazo M."/>
            <person name="Qu C."/>
            <person name="Quiroz J."/>
            <person name="Raj R."/>
            <person name="Weissenberger G."/>
            <person name="Xin Y."/>
            <person name="Zou X."/>
            <person name="Han Y."/>
            <person name="Richards S."/>
            <person name="Worley K."/>
            <person name="Muzny D."/>
            <person name="Gibbs R."/>
        </authorList>
    </citation>
    <scope>NUCLEOTIDE SEQUENCE</scope>
    <source>
        <strain evidence="12">Sampled in the wild</strain>
    </source>
</reference>
<dbReference type="PRINTS" id="PR00928">
    <property type="entry name" value="GRAVESDC"/>
</dbReference>
<keyword evidence="5" id="KW-0677">Repeat</keyword>
<dbReference type="AlphaFoldDB" id="A0A8K0K614"/>
<dbReference type="InterPro" id="IPR002067">
    <property type="entry name" value="MCP"/>
</dbReference>
<accession>A0A8K0K614</accession>
<evidence type="ECO:0000256" key="7">
    <source>
        <dbReference type="ARBA" id="ARBA00023128"/>
    </source>
</evidence>
<organism evidence="12 13">
    <name type="scientific">Ladona fulva</name>
    <name type="common">Scarce chaser dragonfly</name>
    <name type="synonym">Libellula fulva</name>
    <dbReference type="NCBI Taxonomy" id="123851"/>
    <lineage>
        <taxon>Eukaryota</taxon>
        <taxon>Metazoa</taxon>
        <taxon>Ecdysozoa</taxon>
        <taxon>Arthropoda</taxon>
        <taxon>Hexapoda</taxon>
        <taxon>Insecta</taxon>
        <taxon>Pterygota</taxon>
        <taxon>Palaeoptera</taxon>
        <taxon>Odonata</taxon>
        <taxon>Epiprocta</taxon>
        <taxon>Anisoptera</taxon>
        <taxon>Libelluloidea</taxon>
        <taxon>Libellulidae</taxon>
        <taxon>Ladona</taxon>
    </lineage>
</organism>
<name>A0A8K0K614_LADFU</name>
<feature type="repeat" description="Solcar" evidence="9">
    <location>
        <begin position="249"/>
        <end position="337"/>
    </location>
</feature>
<feature type="repeat" description="Solcar" evidence="9">
    <location>
        <begin position="55"/>
        <end position="141"/>
    </location>
</feature>
<dbReference type="GO" id="GO:0055085">
    <property type="term" value="P:transmembrane transport"/>
    <property type="evidence" value="ECO:0007669"/>
    <property type="project" value="InterPro"/>
</dbReference>
<evidence type="ECO:0000256" key="10">
    <source>
        <dbReference type="RuleBase" id="RU000488"/>
    </source>
</evidence>
<evidence type="ECO:0000256" key="4">
    <source>
        <dbReference type="ARBA" id="ARBA00022692"/>
    </source>
</evidence>
<keyword evidence="3 10" id="KW-0813">Transport</keyword>
<evidence type="ECO:0000256" key="1">
    <source>
        <dbReference type="ARBA" id="ARBA00004448"/>
    </source>
</evidence>
<evidence type="ECO:0000256" key="3">
    <source>
        <dbReference type="ARBA" id="ARBA00022448"/>
    </source>
</evidence>
<dbReference type="OrthoDB" id="270584at2759"/>
<evidence type="ECO:0000256" key="6">
    <source>
        <dbReference type="ARBA" id="ARBA00022792"/>
    </source>
</evidence>
<dbReference type="PANTHER" id="PTHR24089">
    <property type="entry name" value="SOLUTE CARRIER FAMILY 25"/>
    <property type="match status" value="1"/>
</dbReference>
<dbReference type="InterPro" id="IPR002167">
    <property type="entry name" value="GDC-like"/>
</dbReference>
<reference evidence="12" key="2">
    <citation type="submission" date="2017-10" db="EMBL/GenBank/DDBJ databases">
        <title>Ladona fulva Genome sequencing and assembly.</title>
        <authorList>
            <person name="Murali S."/>
            <person name="Richards S."/>
            <person name="Bandaranaike D."/>
            <person name="Bellair M."/>
            <person name="Blankenburg K."/>
            <person name="Chao H."/>
            <person name="Dinh H."/>
            <person name="Doddapaneni H."/>
            <person name="Dugan-Rocha S."/>
            <person name="Elkadiri S."/>
            <person name="Gnanaolivu R."/>
            <person name="Hernandez B."/>
            <person name="Skinner E."/>
            <person name="Javaid M."/>
            <person name="Lee S."/>
            <person name="Li M."/>
            <person name="Ming W."/>
            <person name="Munidasa M."/>
            <person name="Muniz J."/>
            <person name="Nguyen L."/>
            <person name="Hughes D."/>
            <person name="Osuji N."/>
            <person name="Pu L.-L."/>
            <person name="Puazo M."/>
            <person name="Qu C."/>
            <person name="Quiroz J."/>
            <person name="Raj R."/>
            <person name="Weissenberger G."/>
            <person name="Xin Y."/>
            <person name="Zou X."/>
            <person name="Han Y."/>
            <person name="Worley K."/>
            <person name="Muzny D."/>
            <person name="Gibbs R."/>
        </authorList>
    </citation>
    <scope>NUCLEOTIDE SEQUENCE</scope>
    <source>
        <strain evidence="12">Sampled in the wild</strain>
    </source>
</reference>
<feature type="repeat" description="Solcar" evidence="9">
    <location>
        <begin position="152"/>
        <end position="237"/>
    </location>
</feature>
<dbReference type="PRINTS" id="PR00926">
    <property type="entry name" value="MITOCARRIER"/>
</dbReference>
<dbReference type="PROSITE" id="PS50920">
    <property type="entry name" value="SOLCAR"/>
    <property type="match status" value="3"/>
</dbReference>
<evidence type="ECO:0000256" key="2">
    <source>
        <dbReference type="ARBA" id="ARBA00006375"/>
    </source>
</evidence>
<dbReference type="Gene3D" id="1.50.40.10">
    <property type="entry name" value="Mitochondrial carrier domain"/>
    <property type="match status" value="1"/>
</dbReference>
<feature type="compositionally biased region" description="Low complexity" evidence="11">
    <location>
        <begin position="21"/>
        <end position="32"/>
    </location>
</feature>
<dbReference type="GO" id="GO:0005743">
    <property type="term" value="C:mitochondrial inner membrane"/>
    <property type="evidence" value="ECO:0007669"/>
    <property type="project" value="UniProtKB-SubCell"/>
</dbReference>
<keyword evidence="6" id="KW-0999">Mitochondrion inner membrane</keyword>
<dbReference type="InterPro" id="IPR018108">
    <property type="entry name" value="MCP_transmembrane"/>
</dbReference>
<comment type="similarity">
    <text evidence="2 10">Belongs to the mitochondrial carrier (TC 2.A.29) family.</text>
</comment>
<evidence type="ECO:0000313" key="13">
    <source>
        <dbReference type="Proteomes" id="UP000792457"/>
    </source>
</evidence>
<comment type="subcellular location">
    <subcellularLocation>
        <location evidence="1">Mitochondrion inner membrane</location>
        <topology evidence="1">Multi-pass membrane protein</topology>
    </subcellularLocation>
</comment>
<protein>
    <recommendedName>
        <fullName evidence="14">Mitochondrial coenzyme A transporter SLC25A42</fullName>
    </recommendedName>
</protein>
<evidence type="ECO:0000256" key="9">
    <source>
        <dbReference type="PROSITE-ProRule" id="PRU00282"/>
    </source>
</evidence>
<gene>
    <name evidence="12" type="ORF">J437_LFUL007576</name>
</gene>
<dbReference type="SUPFAM" id="SSF103506">
    <property type="entry name" value="Mitochondrial carrier"/>
    <property type="match status" value="1"/>
</dbReference>
<comment type="caution">
    <text evidence="12">The sequence shown here is derived from an EMBL/GenBank/DDBJ whole genome shotgun (WGS) entry which is preliminary data.</text>
</comment>
<evidence type="ECO:0000313" key="12">
    <source>
        <dbReference type="EMBL" id="KAG8229021.1"/>
    </source>
</evidence>